<protein>
    <submittedName>
        <fullName evidence="1">Uncharacterized protein</fullName>
    </submittedName>
</protein>
<accession>F6HJ19</accession>
<dbReference type="InParanoid" id="F6HJ19"/>
<organism evidence="1 2">
    <name type="scientific">Vitis vinifera</name>
    <name type="common">Grape</name>
    <dbReference type="NCBI Taxonomy" id="29760"/>
    <lineage>
        <taxon>Eukaryota</taxon>
        <taxon>Viridiplantae</taxon>
        <taxon>Streptophyta</taxon>
        <taxon>Embryophyta</taxon>
        <taxon>Tracheophyta</taxon>
        <taxon>Spermatophyta</taxon>
        <taxon>Magnoliopsida</taxon>
        <taxon>eudicotyledons</taxon>
        <taxon>Gunneridae</taxon>
        <taxon>Pentapetalae</taxon>
        <taxon>rosids</taxon>
        <taxon>Vitales</taxon>
        <taxon>Vitaceae</taxon>
        <taxon>Viteae</taxon>
        <taxon>Vitis</taxon>
    </lineage>
</organism>
<name>F6HJ19_VITVI</name>
<sequence>MNKKIIKDIPWIITLISPHISFIQHVRYKSPSIILIKGLKEFKIWHFHVVRRT</sequence>
<evidence type="ECO:0000313" key="1">
    <source>
        <dbReference type="EMBL" id="CCB52216.1"/>
    </source>
</evidence>
<reference evidence="2" key="1">
    <citation type="journal article" date="2007" name="Nature">
        <title>The grapevine genome sequence suggests ancestral hexaploidization in major angiosperm phyla.</title>
        <authorList>
            <consortium name="The French-Italian Public Consortium for Grapevine Genome Characterization."/>
            <person name="Jaillon O."/>
            <person name="Aury J.-M."/>
            <person name="Noel B."/>
            <person name="Policriti A."/>
            <person name="Clepet C."/>
            <person name="Casagrande A."/>
            <person name="Choisne N."/>
            <person name="Aubourg S."/>
            <person name="Vitulo N."/>
            <person name="Jubin C."/>
            <person name="Vezzi A."/>
            <person name="Legeai F."/>
            <person name="Hugueney P."/>
            <person name="Dasilva C."/>
            <person name="Horner D."/>
            <person name="Mica E."/>
            <person name="Jublot D."/>
            <person name="Poulain J."/>
            <person name="Bruyere C."/>
            <person name="Billault A."/>
            <person name="Segurens B."/>
            <person name="Gouyvenoux M."/>
            <person name="Ugarte E."/>
            <person name="Cattonaro F."/>
            <person name="Anthouard V."/>
            <person name="Vico V."/>
            <person name="Del Fabbro C."/>
            <person name="Alaux M."/>
            <person name="Di Gaspero G."/>
            <person name="Dumas V."/>
            <person name="Felice N."/>
            <person name="Paillard S."/>
            <person name="Juman I."/>
            <person name="Moroldo M."/>
            <person name="Scalabrin S."/>
            <person name="Canaguier A."/>
            <person name="Le Clainche I."/>
            <person name="Malacrida G."/>
            <person name="Durand E."/>
            <person name="Pesole G."/>
            <person name="Laucou V."/>
            <person name="Chatelet P."/>
            <person name="Merdinoglu D."/>
            <person name="Delledonne M."/>
            <person name="Pezzotti M."/>
            <person name="Lecharny A."/>
            <person name="Scarpelli C."/>
            <person name="Artiguenave F."/>
            <person name="Pe M.E."/>
            <person name="Valle G."/>
            <person name="Morgante M."/>
            <person name="Caboche M."/>
            <person name="Adam-Blondon A.-F."/>
            <person name="Weissenbach J."/>
            <person name="Quetier F."/>
            <person name="Wincker P."/>
        </authorList>
    </citation>
    <scope>NUCLEOTIDE SEQUENCE [LARGE SCALE GENOMIC DNA]</scope>
    <source>
        <strain evidence="2">cv. Pinot noir / PN40024</strain>
    </source>
</reference>
<keyword evidence="2" id="KW-1185">Reference proteome</keyword>
<proteinExistence type="predicted"/>
<dbReference type="PaxDb" id="29760-VIT_02s0087g00850.t01"/>
<dbReference type="Proteomes" id="UP000009183">
    <property type="component" value="Chromosome 2"/>
</dbReference>
<gene>
    <name evidence="1" type="ordered locus">VIT_02s0087g00850</name>
</gene>
<dbReference type="HOGENOM" id="CLU_3072614_0_0_1"/>
<evidence type="ECO:0000313" key="2">
    <source>
        <dbReference type="Proteomes" id="UP000009183"/>
    </source>
</evidence>
<dbReference type="EMBL" id="FN595769">
    <property type="protein sequence ID" value="CCB52216.1"/>
    <property type="molecule type" value="Genomic_DNA"/>
</dbReference>
<dbReference type="AlphaFoldDB" id="F6HJ19"/>